<evidence type="ECO:0000313" key="4">
    <source>
        <dbReference type="Proteomes" id="UP000039865"/>
    </source>
</evidence>
<name>A0A078B203_STYLE</name>
<protein>
    <submittedName>
        <fullName evidence="3">Uncharacterized protein</fullName>
    </submittedName>
</protein>
<feature type="region of interest" description="Disordered" evidence="2">
    <location>
        <begin position="625"/>
        <end position="645"/>
    </location>
</feature>
<proteinExistence type="predicted"/>
<dbReference type="InParanoid" id="A0A078B203"/>
<evidence type="ECO:0000256" key="2">
    <source>
        <dbReference type="SAM" id="MobiDB-lite"/>
    </source>
</evidence>
<accession>A0A078B203</accession>
<dbReference type="AlphaFoldDB" id="A0A078B203"/>
<keyword evidence="4" id="KW-1185">Reference proteome</keyword>
<sequence length="715" mass="84998">MHIASQKLNETLVQKVTDMVKNYEFSNRFQKDFEGFSRDHEKDSQGDDWETKVNKMTDSDFFVEGLLYRKKQREAQLQLDMAKREYNEKHKNELKKQLIAQKIAIERKDFDHYNDLGVMNQTNSVETSVQLEQNEYLDQYIDDRTYQEKLESQDLIKKENYEFSYSEYNDFWEDFEEDPKQKIPVRKEVVNVKIQENELDLENGKVQEKQAEEQPPVETTFVELEKYPAKFDELDQKFDRFRRDTYKTNLVDIEQHYIKRIKNLKKAVRMQLRYGRQQARDKAKKILTESVINLTQLFKNELNAVIESFSGFRSELRTQDKQINELKNVIKEQEFILVQMNNYIAHAGLTIGFDQEMLKRMRIDRKANARKGNTKPNEILQQQIGTLPEFNFYSFYVNMTLTEDRNQLIHQEMIDIMEEKIIDLETRLSMKEHELFSFKGMQEVYDLRDDHLRQKVAELEGEIDEKNRIITENQRRLEEELLLQLNTEIQLKLKTQKQLQDCLDMTKQEMEVNEQIKDKQQKVIIQLKQEMKDLKTILKIPRLRNMHINKMNFEELQKLKSQEQFYYENLSQSDAGLTDDLNRFHAYLTSAPAHLPQQRGLSSDRKYDDPTLSSDIRKRAQGIFSESNSSKGFETERGSAKPRFPSILGNKDSIVQKLLSQIDKGVTQINIKEMQKSMTRNNRIKESMSYSQLPSVQFNFDSLLTTHDVSKNIIH</sequence>
<keyword evidence="1" id="KW-0175">Coiled coil</keyword>
<evidence type="ECO:0000313" key="3">
    <source>
        <dbReference type="EMBL" id="CDW87317.1"/>
    </source>
</evidence>
<dbReference type="EMBL" id="CCKQ01015505">
    <property type="protein sequence ID" value="CDW87317.1"/>
    <property type="molecule type" value="Genomic_DNA"/>
</dbReference>
<reference evidence="3 4" key="1">
    <citation type="submission" date="2014-06" db="EMBL/GenBank/DDBJ databases">
        <authorList>
            <person name="Swart Estienne"/>
        </authorList>
    </citation>
    <scope>NUCLEOTIDE SEQUENCE [LARGE SCALE GENOMIC DNA]</scope>
    <source>
        <strain evidence="3 4">130c</strain>
    </source>
</reference>
<evidence type="ECO:0000256" key="1">
    <source>
        <dbReference type="SAM" id="Coils"/>
    </source>
</evidence>
<dbReference type="Proteomes" id="UP000039865">
    <property type="component" value="Unassembled WGS sequence"/>
</dbReference>
<gene>
    <name evidence="3" type="primary">Contig4545.g4851</name>
    <name evidence="3" type="ORF">STYLEM_16420</name>
</gene>
<organism evidence="3 4">
    <name type="scientific">Stylonychia lemnae</name>
    <name type="common">Ciliate</name>
    <dbReference type="NCBI Taxonomy" id="5949"/>
    <lineage>
        <taxon>Eukaryota</taxon>
        <taxon>Sar</taxon>
        <taxon>Alveolata</taxon>
        <taxon>Ciliophora</taxon>
        <taxon>Intramacronucleata</taxon>
        <taxon>Spirotrichea</taxon>
        <taxon>Stichotrichia</taxon>
        <taxon>Sporadotrichida</taxon>
        <taxon>Oxytrichidae</taxon>
        <taxon>Stylonychinae</taxon>
        <taxon>Stylonychia</taxon>
    </lineage>
</organism>
<feature type="coiled-coil region" evidence="1">
    <location>
        <begin position="414"/>
        <end position="476"/>
    </location>
</feature>